<dbReference type="InterPro" id="IPR002902">
    <property type="entry name" value="GNK2"/>
</dbReference>
<evidence type="ECO:0000256" key="1">
    <source>
        <dbReference type="ARBA" id="ARBA00022729"/>
    </source>
</evidence>
<evidence type="ECO:0000313" key="5">
    <source>
        <dbReference type="Proteomes" id="UP000489600"/>
    </source>
</evidence>
<sequence length="231" mass="25831">MSQPQHMQTFCNPIENFTQTSPFDTNRFLTLSTLSITSSLVPYINTTIGLIPDTVYGMFLCRGDMDTKSCSECVQAATIQIATSCSLNKRAVIYYQECMVRYSNVNFFSELETVPRTVLFSARPAPNQNRFNQTLSDKFEQLILKVSSSSLIPYFVKEQERVTELEGSYELESMVQCTPDLDLSSCTVCLRDAFLRVSTCCGSPSSAQIFTPKCLVRYRTSVSLSSAPPPS</sequence>
<dbReference type="Pfam" id="PF01657">
    <property type="entry name" value="Stress-antifung"/>
    <property type="match status" value="2"/>
</dbReference>
<proteinExistence type="predicted"/>
<evidence type="ECO:0000256" key="2">
    <source>
        <dbReference type="ARBA" id="ARBA00022737"/>
    </source>
</evidence>
<feature type="domain" description="Gnk2-homologous" evidence="3">
    <location>
        <begin position="5"/>
        <end position="107"/>
    </location>
</feature>
<comment type="caution">
    <text evidence="4">The sequence shown here is derived from an EMBL/GenBank/DDBJ whole genome shotgun (WGS) entry which is preliminary data.</text>
</comment>
<dbReference type="Gene3D" id="3.30.430.20">
    <property type="entry name" value="Gnk2 domain, C-X8-C-X2-C motif"/>
    <property type="match status" value="2"/>
</dbReference>
<dbReference type="PANTHER" id="PTHR32099:SF41">
    <property type="entry name" value="CYSTEINE-RICH REPEAT SECRETORY PROTEIN 4-RELATED"/>
    <property type="match status" value="1"/>
</dbReference>
<dbReference type="CDD" id="cd23509">
    <property type="entry name" value="Gnk2-like"/>
    <property type="match status" value="2"/>
</dbReference>
<evidence type="ECO:0000313" key="4">
    <source>
        <dbReference type="EMBL" id="VVA96159.1"/>
    </source>
</evidence>
<accession>A0A565B5M3</accession>
<keyword evidence="5" id="KW-1185">Reference proteome</keyword>
<dbReference type="EMBL" id="CABITT030000003">
    <property type="protein sequence ID" value="VVA96159.1"/>
    <property type="molecule type" value="Genomic_DNA"/>
</dbReference>
<dbReference type="PANTHER" id="PTHR32099">
    <property type="entry name" value="CYSTEINE-RICH REPEAT SECRETORY PROTEIN"/>
    <property type="match status" value="1"/>
</dbReference>
<dbReference type="FunFam" id="3.30.430.20:FF:000003">
    <property type="entry name" value="Cysteine-rich RLK (RECEPTOR-like protein kinase) 10"/>
    <property type="match status" value="1"/>
</dbReference>
<dbReference type="OrthoDB" id="688481at2759"/>
<feature type="domain" description="Gnk2-homologous" evidence="3">
    <location>
        <begin position="113"/>
        <end position="223"/>
    </location>
</feature>
<organism evidence="4 5">
    <name type="scientific">Arabis nemorensis</name>
    <dbReference type="NCBI Taxonomy" id="586526"/>
    <lineage>
        <taxon>Eukaryota</taxon>
        <taxon>Viridiplantae</taxon>
        <taxon>Streptophyta</taxon>
        <taxon>Embryophyta</taxon>
        <taxon>Tracheophyta</taxon>
        <taxon>Spermatophyta</taxon>
        <taxon>Magnoliopsida</taxon>
        <taxon>eudicotyledons</taxon>
        <taxon>Gunneridae</taxon>
        <taxon>Pentapetalae</taxon>
        <taxon>rosids</taxon>
        <taxon>malvids</taxon>
        <taxon>Brassicales</taxon>
        <taxon>Brassicaceae</taxon>
        <taxon>Arabideae</taxon>
        <taxon>Arabis</taxon>
    </lineage>
</organism>
<dbReference type="PROSITE" id="PS51473">
    <property type="entry name" value="GNK2"/>
    <property type="match status" value="2"/>
</dbReference>
<dbReference type="AlphaFoldDB" id="A0A565B5M3"/>
<evidence type="ECO:0000259" key="3">
    <source>
        <dbReference type="PROSITE" id="PS51473"/>
    </source>
</evidence>
<gene>
    <name evidence="4" type="ORF">ANE_LOCUS6604</name>
</gene>
<name>A0A565B5M3_9BRAS</name>
<dbReference type="Proteomes" id="UP000489600">
    <property type="component" value="Unassembled WGS sequence"/>
</dbReference>
<protein>
    <recommendedName>
        <fullName evidence="3">Gnk2-homologous domain-containing protein</fullName>
    </recommendedName>
</protein>
<keyword evidence="1" id="KW-0732">Signal</keyword>
<dbReference type="InterPro" id="IPR038408">
    <property type="entry name" value="GNK2_sf"/>
</dbReference>
<reference evidence="4" key="1">
    <citation type="submission" date="2019-07" db="EMBL/GenBank/DDBJ databases">
        <authorList>
            <person name="Dittberner H."/>
        </authorList>
    </citation>
    <scope>NUCLEOTIDE SEQUENCE [LARGE SCALE GENOMIC DNA]</scope>
</reference>
<keyword evidence="2" id="KW-0677">Repeat</keyword>